<evidence type="ECO:0000256" key="2">
    <source>
        <dbReference type="ARBA" id="ARBA00023211"/>
    </source>
</evidence>
<proteinExistence type="predicted"/>
<dbReference type="SUPFAM" id="SSF51658">
    <property type="entry name" value="Xylose isomerase-like"/>
    <property type="match status" value="1"/>
</dbReference>
<sequence length="225" mass="25592">FWDEVPQDQKNRLDKALFEYKVFEPGTYSTTIPDWGTARELSRIVGEKGGVLVDMGHHHHSTNIEQIVSTLITFGVHGGFHFNTRYAADDDHSVQADYEMARLFRELFKGDVLFNKDTSKNWAYALDQMARAEQRIPSILKSIDALKRSIAKAAIMNDADQKASQKTPDIINSNVEYEKALLHADTGPVVMEAYTRHGLHPVPLDAYRESGYQKKIEEKRSNPLK</sequence>
<dbReference type="AlphaFoldDB" id="X0VQS7"/>
<evidence type="ECO:0000313" key="4">
    <source>
        <dbReference type="EMBL" id="GAG20565.1"/>
    </source>
</evidence>
<name>X0VQS7_9ZZZZ</name>
<dbReference type="EMBL" id="BARS01035616">
    <property type="protein sequence ID" value="GAG20565.1"/>
    <property type="molecule type" value="Genomic_DNA"/>
</dbReference>
<evidence type="ECO:0000256" key="1">
    <source>
        <dbReference type="ARBA" id="ARBA00022723"/>
    </source>
</evidence>
<dbReference type="GO" id="GO:0019301">
    <property type="term" value="P:rhamnose catabolic process"/>
    <property type="evidence" value="ECO:0007669"/>
    <property type="project" value="TreeGrafter"/>
</dbReference>
<dbReference type="GO" id="GO:0019324">
    <property type="term" value="P:L-lyxose metabolic process"/>
    <property type="evidence" value="ECO:0007669"/>
    <property type="project" value="TreeGrafter"/>
</dbReference>
<dbReference type="InterPro" id="IPR036237">
    <property type="entry name" value="Xyl_isomerase-like_sf"/>
</dbReference>
<comment type="caution">
    <text evidence="4">The sequence shown here is derived from an EMBL/GenBank/DDBJ whole genome shotgun (WGS) entry which is preliminary data.</text>
</comment>
<protein>
    <recommendedName>
        <fullName evidence="5">Xylose isomerase-like TIM barrel domain-containing protein</fullName>
    </recommendedName>
</protein>
<dbReference type="GO" id="GO:0046872">
    <property type="term" value="F:metal ion binding"/>
    <property type="evidence" value="ECO:0007669"/>
    <property type="project" value="UniProtKB-KW"/>
</dbReference>
<accession>X0VQS7</accession>
<gene>
    <name evidence="4" type="ORF">S01H1_54856</name>
</gene>
<dbReference type="GO" id="GO:0008740">
    <property type="term" value="F:L-rhamnose isomerase activity"/>
    <property type="evidence" value="ECO:0007669"/>
    <property type="project" value="TreeGrafter"/>
</dbReference>
<dbReference type="InterPro" id="IPR050337">
    <property type="entry name" value="L-rhamnose_isomerase"/>
</dbReference>
<organism evidence="4">
    <name type="scientific">marine sediment metagenome</name>
    <dbReference type="NCBI Taxonomy" id="412755"/>
    <lineage>
        <taxon>unclassified sequences</taxon>
        <taxon>metagenomes</taxon>
        <taxon>ecological metagenomes</taxon>
    </lineage>
</organism>
<evidence type="ECO:0000256" key="3">
    <source>
        <dbReference type="ARBA" id="ARBA00023235"/>
    </source>
</evidence>
<keyword evidence="2" id="KW-0464">Manganese</keyword>
<dbReference type="PANTHER" id="PTHR30268:SF0">
    <property type="entry name" value="L-RHAMNOSE ISOMERASE"/>
    <property type="match status" value="1"/>
</dbReference>
<dbReference type="Gene3D" id="3.20.20.150">
    <property type="entry name" value="Divalent-metal-dependent TIM barrel enzymes"/>
    <property type="match status" value="1"/>
</dbReference>
<keyword evidence="3" id="KW-0413">Isomerase</keyword>
<feature type="non-terminal residue" evidence="4">
    <location>
        <position position="1"/>
    </location>
</feature>
<reference evidence="4" key="1">
    <citation type="journal article" date="2014" name="Front. Microbiol.">
        <title>High frequency of phylogenetically diverse reductive dehalogenase-homologous genes in deep subseafloor sedimentary metagenomes.</title>
        <authorList>
            <person name="Kawai M."/>
            <person name="Futagami T."/>
            <person name="Toyoda A."/>
            <person name="Takaki Y."/>
            <person name="Nishi S."/>
            <person name="Hori S."/>
            <person name="Arai W."/>
            <person name="Tsubouchi T."/>
            <person name="Morono Y."/>
            <person name="Uchiyama I."/>
            <person name="Ito T."/>
            <person name="Fujiyama A."/>
            <person name="Inagaki F."/>
            <person name="Takami H."/>
        </authorList>
    </citation>
    <scope>NUCLEOTIDE SEQUENCE</scope>
    <source>
        <strain evidence="4">Expedition CK06-06</strain>
    </source>
</reference>
<keyword evidence="1" id="KW-0479">Metal-binding</keyword>
<evidence type="ECO:0008006" key="5">
    <source>
        <dbReference type="Google" id="ProtNLM"/>
    </source>
</evidence>
<dbReference type="PANTHER" id="PTHR30268">
    <property type="entry name" value="L-RHAMNOSE ISOMERASE"/>
    <property type="match status" value="1"/>
</dbReference>